<feature type="domain" description="ABC transporter" evidence="4">
    <location>
        <begin position="1"/>
        <end position="221"/>
    </location>
</feature>
<dbReference type="SMART" id="SM00382">
    <property type="entry name" value="AAA"/>
    <property type="match status" value="1"/>
</dbReference>
<protein>
    <submittedName>
        <fullName evidence="5">Nitrate/sulfonate/bicarbonate ABC transporterATP-binding protein</fullName>
    </submittedName>
</protein>
<dbReference type="AlphaFoldDB" id="A0A5S9ILA7"/>
<evidence type="ECO:0000313" key="5">
    <source>
        <dbReference type="EMBL" id="BBM83607.1"/>
    </source>
</evidence>
<dbReference type="PANTHER" id="PTHR42788">
    <property type="entry name" value="TAURINE IMPORT ATP-BINDING PROTEIN-RELATED"/>
    <property type="match status" value="1"/>
</dbReference>
<dbReference type="Pfam" id="PF00005">
    <property type="entry name" value="ABC_tran"/>
    <property type="match status" value="1"/>
</dbReference>
<sequence>MYYENNVQALQDIDFCVTQGEFVSIVGPSGCGKSTLIRIIAGLIDNYVGDVRVAEMTKTDEQPLALVFQEANLLPWRKTLDNVRLPLELAEVCENVQKEKSLAALDIVRLKDFAHAYPRELSGGMKMRVSLARALVTKPQLMLLDEPFSALDEITRQQLNEDLLRLWQQDQWTALFVTHNISEAVFLSSRIIVMSDRPGRIIADVAIPFSYPRTPQLRSSVEFAQHVGKISSLLREGTYE</sequence>
<evidence type="ECO:0000259" key="4">
    <source>
        <dbReference type="PROSITE" id="PS50893"/>
    </source>
</evidence>
<dbReference type="PROSITE" id="PS00211">
    <property type="entry name" value="ABC_TRANSPORTER_1"/>
    <property type="match status" value="1"/>
</dbReference>
<keyword evidence="2" id="KW-0547">Nucleotide-binding</keyword>
<dbReference type="GO" id="GO:0016887">
    <property type="term" value="F:ATP hydrolysis activity"/>
    <property type="evidence" value="ECO:0007669"/>
    <property type="project" value="InterPro"/>
</dbReference>
<dbReference type="EMBL" id="AP019860">
    <property type="protein sequence ID" value="BBM83607.1"/>
    <property type="molecule type" value="Genomic_DNA"/>
</dbReference>
<evidence type="ECO:0000313" key="6">
    <source>
        <dbReference type="Proteomes" id="UP000326354"/>
    </source>
</evidence>
<gene>
    <name evidence="5" type="ORF">UABAM_01960</name>
</gene>
<keyword evidence="6" id="KW-1185">Reference proteome</keyword>
<evidence type="ECO:0000256" key="2">
    <source>
        <dbReference type="ARBA" id="ARBA00022741"/>
    </source>
</evidence>
<organism evidence="5 6">
    <name type="scientific">Uabimicrobium amorphum</name>
    <dbReference type="NCBI Taxonomy" id="2596890"/>
    <lineage>
        <taxon>Bacteria</taxon>
        <taxon>Pseudomonadati</taxon>
        <taxon>Planctomycetota</taxon>
        <taxon>Candidatus Uabimicrobiia</taxon>
        <taxon>Candidatus Uabimicrobiales</taxon>
        <taxon>Candidatus Uabimicrobiaceae</taxon>
        <taxon>Candidatus Uabimicrobium</taxon>
    </lineage>
</organism>
<dbReference type="CDD" id="cd03293">
    <property type="entry name" value="ABC_NrtD_SsuB_transporters"/>
    <property type="match status" value="1"/>
</dbReference>
<dbReference type="OrthoDB" id="2151853at2"/>
<dbReference type="InterPro" id="IPR003439">
    <property type="entry name" value="ABC_transporter-like_ATP-bd"/>
</dbReference>
<dbReference type="GO" id="GO:0005524">
    <property type="term" value="F:ATP binding"/>
    <property type="evidence" value="ECO:0007669"/>
    <property type="project" value="UniProtKB-KW"/>
</dbReference>
<dbReference type="SUPFAM" id="SSF52540">
    <property type="entry name" value="P-loop containing nucleoside triphosphate hydrolases"/>
    <property type="match status" value="1"/>
</dbReference>
<dbReference type="InterPro" id="IPR017871">
    <property type="entry name" value="ABC_transporter-like_CS"/>
</dbReference>
<dbReference type="PANTHER" id="PTHR42788:SF20">
    <property type="entry name" value="ABC TRANSPORTER ATP-BINDING PROTEIN"/>
    <property type="match status" value="1"/>
</dbReference>
<keyword evidence="1" id="KW-0813">Transport</keyword>
<evidence type="ECO:0000256" key="1">
    <source>
        <dbReference type="ARBA" id="ARBA00022448"/>
    </source>
</evidence>
<accession>A0A5S9ILA7</accession>
<keyword evidence="3 5" id="KW-0067">ATP-binding</keyword>
<dbReference type="RefSeq" id="WP_151967800.1">
    <property type="nucleotide sequence ID" value="NZ_AP019860.1"/>
</dbReference>
<dbReference type="InterPro" id="IPR027417">
    <property type="entry name" value="P-loop_NTPase"/>
</dbReference>
<evidence type="ECO:0000256" key="3">
    <source>
        <dbReference type="ARBA" id="ARBA00022840"/>
    </source>
</evidence>
<dbReference type="Gene3D" id="3.40.50.300">
    <property type="entry name" value="P-loop containing nucleotide triphosphate hydrolases"/>
    <property type="match status" value="1"/>
</dbReference>
<dbReference type="Proteomes" id="UP000326354">
    <property type="component" value="Chromosome"/>
</dbReference>
<dbReference type="KEGG" id="uam:UABAM_01960"/>
<proteinExistence type="predicted"/>
<dbReference type="PROSITE" id="PS50893">
    <property type="entry name" value="ABC_TRANSPORTER_2"/>
    <property type="match status" value="1"/>
</dbReference>
<dbReference type="InterPro" id="IPR050166">
    <property type="entry name" value="ABC_transporter_ATP-bind"/>
</dbReference>
<reference evidence="5 6" key="1">
    <citation type="submission" date="2019-08" db="EMBL/GenBank/DDBJ databases">
        <title>Complete genome sequence of Candidatus Uab amorphum.</title>
        <authorList>
            <person name="Shiratori T."/>
            <person name="Suzuki S."/>
            <person name="Kakizawa Y."/>
            <person name="Ishida K."/>
        </authorList>
    </citation>
    <scope>NUCLEOTIDE SEQUENCE [LARGE SCALE GENOMIC DNA]</scope>
    <source>
        <strain evidence="5 6">SRT547</strain>
    </source>
</reference>
<dbReference type="InterPro" id="IPR003593">
    <property type="entry name" value="AAA+_ATPase"/>
</dbReference>
<name>A0A5S9ILA7_UABAM</name>